<feature type="transmembrane region" description="Helical" evidence="1">
    <location>
        <begin position="114"/>
        <end position="131"/>
    </location>
</feature>
<feature type="transmembrane region" description="Helical" evidence="1">
    <location>
        <begin position="257"/>
        <end position="279"/>
    </location>
</feature>
<dbReference type="EMBL" id="JAOUSE010000027">
    <property type="protein sequence ID" value="MCU9594691.1"/>
    <property type="molecule type" value="Genomic_DNA"/>
</dbReference>
<evidence type="ECO:0000313" key="2">
    <source>
        <dbReference type="EMBL" id="MCU9594691.1"/>
    </source>
</evidence>
<keyword evidence="1" id="KW-0812">Transmembrane</keyword>
<feature type="transmembrane region" description="Helical" evidence="1">
    <location>
        <begin position="214"/>
        <end position="237"/>
    </location>
</feature>
<dbReference type="InterPro" id="IPR038728">
    <property type="entry name" value="YkvI-like"/>
</dbReference>
<feature type="transmembrane region" description="Helical" evidence="1">
    <location>
        <begin position="138"/>
        <end position="161"/>
    </location>
</feature>
<organism evidence="2 3">
    <name type="scientific">Pallidibacillus thermolactis</name>
    <dbReference type="NCBI Taxonomy" id="251051"/>
    <lineage>
        <taxon>Bacteria</taxon>
        <taxon>Bacillati</taxon>
        <taxon>Bacillota</taxon>
        <taxon>Bacilli</taxon>
        <taxon>Bacillales</taxon>
        <taxon>Bacillaceae</taxon>
        <taxon>Pallidibacillus</taxon>
    </lineage>
</organism>
<dbReference type="RefSeq" id="WP_263061743.1">
    <property type="nucleotide sequence ID" value="NZ_JAOUSE010000027.1"/>
</dbReference>
<dbReference type="Proteomes" id="UP001208656">
    <property type="component" value="Unassembled WGS sequence"/>
</dbReference>
<evidence type="ECO:0000256" key="1">
    <source>
        <dbReference type="SAM" id="Phobius"/>
    </source>
</evidence>
<feature type="transmembrane region" description="Helical" evidence="1">
    <location>
        <begin position="316"/>
        <end position="336"/>
    </location>
</feature>
<evidence type="ECO:0008006" key="4">
    <source>
        <dbReference type="Google" id="ProtNLM"/>
    </source>
</evidence>
<accession>A0ABT2WI89</accession>
<protein>
    <recommendedName>
        <fullName evidence="4">Membrane protein YkvI</fullName>
    </recommendedName>
</protein>
<dbReference type="PANTHER" id="PTHR37814">
    <property type="entry name" value="CONSERVED MEMBRANE PROTEIN"/>
    <property type="match status" value="1"/>
</dbReference>
<reference evidence="2 3" key="1">
    <citation type="submission" date="2022-10" db="EMBL/GenBank/DDBJ databases">
        <title>Description of Fervidibacillus gen. nov. in the family Fervidibacillaceae fam. nov. with two species, Fervidibacillus albus sp. nov., and Fervidibacillus halotolerans sp. nov., isolated from tidal flat sediments.</title>
        <authorList>
            <person name="Kwon K.K."/>
            <person name="Yang S.-H."/>
        </authorList>
    </citation>
    <scope>NUCLEOTIDE SEQUENCE [LARGE SCALE GENOMIC DNA]</scope>
    <source>
        <strain evidence="2 3">DSM 23332</strain>
    </source>
</reference>
<feature type="transmembrane region" description="Helical" evidence="1">
    <location>
        <begin position="80"/>
        <end position="102"/>
    </location>
</feature>
<evidence type="ECO:0000313" key="3">
    <source>
        <dbReference type="Proteomes" id="UP001208656"/>
    </source>
</evidence>
<feature type="transmembrane region" description="Helical" evidence="1">
    <location>
        <begin position="181"/>
        <end position="202"/>
    </location>
</feature>
<feature type="transmembrane region" description="Helical" evidence="1">
    <location>
        <begin position="291"/>
        <end position="310"/>
    </location>
</feature>
<feature type="transmembrane region" description="Helical" evidence="1">
    <location>
        <begin position="35"/>
        <end position="59"/>
    </location>
</feature>
<proteinExistence type="predicted"/>
<gene>
    <name evidence="2" type="ORF">OEV82_09500</name>
</gene>
<sequence length="337" mass="37127">MKWKRSFQLASVYVGTVVGAGFATGKEIVEFFSQYGAFGLLGIWIAGLLFIWFGIKIMLLAIRLKARSFHQLNMYMFGPYITPIINVMMFVMLIGVSAVMLSGAGSVFEEQLHLPKQLGVLFTVFLTLLVLTIGTNGLVLVNSFVVPLLIFFSFMLASLSFQLDDFWTNIIHKEPFSFEVITSGFAYASFNISLATAVLVPAASEIGDEKVVKWGGILGGAALTIILIASHVTLVQLPGFTSFHIPMAVMMETLAPTFYFIYILIIYGEIFTSVIGNVYGLERFIRKGTQGSTLIVSTCILAVSYSISLIDYSTLLATLYPMFGYVSLAFLLILVFK</sequence>
<comment type="caution">
    <text evidence="2">The sequence shown here is derived from an EMBL/GenBank/DDBJ whole genome shotgun (WGS) entry which is preliminary data.</text>
</comment>
<name>A0ABT2WI89_9BACI</name>
<keyword evidence="3" id="KW-1185">Reference proteome</keyword>
<keyword evidence="1" id="KW-0472">Membrane</keyword>
<dbReference type="PANTHER" id="PTHR37814:SF1">
    <property type="entry name" value="MEMBRANE PROTEIN"/>
    <property type="match status" value="1"/>
</dbReference>
<keyword evidence="1" id="KW-1133">Transmembrane helix</keyword>